<gene>
    <name evidence="2" type="ORF">BDP55DRAFT_106922</name>
</gene>
<keyword evidence="1" id="KW-0472">Membrane</keyword>
<evidence type="ECO:0000256" key="1">
    <source>
        <dbReference type="SAM" id="Phobius"/>
    </source>
</evidence>
<organism evidence="2 3">
    <name type="scientific">Colletotrichum godetiae</name>
    <dbReference type="NCBI Taxonomy" id="1209918"/>
    <lineage>
        <taxon>Eukaryota</taxon>
        <taxon>Fungi</taxon>
        <taxon>Dikarya</taxon>
        <taxon>Ascomycota</taxon>
        <taxon>Pezizomycotina</taxon>
        <taxon>Sordariomycetes</taxon>
        <taxon>Hypocreomycetidae</taxon>
        <taxon>Glomerellales</taxon>
        <taxon>Glomerellaceae</taxon>
        <taxon>Colletotrichum</taxon>
        <taxon>Colletotrichum acutatum species complex</taxon>
    </lineage>
</organism>
<protein>
    <submittedName>
        <fullName evidence="2">Uncharacterized protein</fullName>
    </submittedName>
</protein>
<evidence type="ECO:0000313" key="2">
    <source>
        <dbReference type="EMBL" id="KAK1676608.1"/>
    </source>
</evidence>
<proteinExistence type="predicted"/>
<keyword evidence="3" id="KW-1185">Reference proteome</keyword>
<sequence>MVDFGLGVSRRWQLYCVMLTMLCFACAWPSQAMAGLWRWIQGRHCWPLSARRAVRVRYHVLLSSPITVRILSSACLRLQQSCGVRREREREASQQPQIAVQLFALRCVCGCCCITRLGLACQTGLNEEQIEA</sequence>
<name>A0AAJ0AMH3_9PEZI</name>
<dbReference type="RefSeq" id="XP_060430611.1">
    <property type="nucleotide sequence ID" value="XM_060565353.1"/>
</dbReference>
<feature type="transmembrane region" description="Helical" evidence="1">
    <location>
        <begin position="12"/>
        <end position="30"/>
    </location>
</feature>
<comment type="caution">
    <text evidence="2">The sequence shown here is derived from an EMBL/GenBank/DDBJ whole genome shotgun (WGS) entry which is preliminary data.</text>
</comment>
<keyword evidence="1" id="KW-1133">Transmembrane helix</keyword>
<dbReference type="EMBL" id="JAHMHR010000017">
    <property type="protein sequence ID" value="KAK1676608.1"/>
    <property type="molecule type" value="Genomic_DNA"/>
</dbReference>
<evidence type="ECO:0000313" key="3">
    <source>
        <dbReference type="Proteomes" id="UP001224890"/>
    </source>
</evidence>
<reference evidence="2" key="1">
    <citation type="submission" date="2021-06" db="EMBL/GenBank/DDBJ databases">
        <title>Comparative genomics, transcriptomics and evolutionary studies reveal genomic signatures of adaptation to plant cell wall in hemibiotrophic fungi.</title>
        <authorList>
            <consortium name="DOE Joint Genome Institute"/>
            <person name="Baroncelli R."/>
            <person name="Diaz J.F."/>
            <person name="Benocci T."/>
            <person name="Peng M."/>
            <person name="Battaglia E."/>
            <person name="Haridas S."/>
            <person name="Andreopoulos W."/>
            <person name="Labutti K."/>
            <person name="Pangilinan J."/>
            <person name="Floch G.L."/>
            <person name="Makela M.R."/>
            <person name="Henrissat B."/>
            <person name="Grigoriev I.V."/>
            <person name="Crouch J.A."/>
            <person name="De Vries R.P."/>
            <person name="Sukno S.A."/>
            <person name="Thon M.R."/>
        </authorList>
    </citation>
    <scope>NUCLEOTIDE SEQUENCE</scope>
    <source>
        <strain evidence="2">CBS 193.32</strain>
    </source>
</reference>
<dbReference type="GeneID" id="85449879"/>
<accession>A0AAJ0AMH3</accession>
<dbReference type="AlphaFoldDB" id="A0AAJ0AMH3"/>
<dbReference type="Proteomes" id="UP001224890">
    <property type="component" value="Unassembled WGS sequence"/>
</dbReference>
<keyword evidence="1" id="KW-0812">Transmembrane</keyword>